<dbReference type="Proteomes" id="UP001153269">
    <property type="component" value="Unassembled WGS sequence"/>
</dbReference>
<sequence>MHEVKAHAPDIMCRQMGGEIWIPLLHCQQRCPDLIKCLVTSLGVQLPQMNTRRTGRLQHDTAWRRLSEPSDPVIRATQKVKGIADCPGDGLSGDDGGTEEYGSCVASAAATRVCHPPPSDVSMLMQNVPCGAGKGPSPADLQNELLVHDTFRGLTDARSRTDGEEYLQASVCHGVTGHLMGHVSIVRGEGGEMAGLALCGMEQTKGLGEAGHCAFGQGAPAAYSLCRRASRQLSQLAKPERWRKERGDSEAKEKDGWREDHLGPAADCLLGGSLSACVAKSETGSGAFTGSSWCRVQAVPNKARCLGGGGDAPGPVLGLHPSSLEKKKTPRRKMKFFVKD</sequence>
<reference evidence="2" key="1">
    <citation type="submission" date="2020-03" db="EMBL/GenBank/DDBJ databases">
        <authorList>
            <person name="Weist P."/>
        </authorList>
    </citation>
    <scope>NUCLEOTIDE SEQUENCE</scope>
</reference>
<keyword evidence="3" id="KW-1185">Reference proteome</keyword>
<gene>
    <name evidence="2" type="ORF">PLEPLA_LOCUS17226</name>
</gene>
<evidence type="ECO:0000256" key="1">
    <source>
        <dbReference type="SAM" id="MobiDB-lite"/>
    </source>
</evidence>
<evidence type="ECO:0000313" key="3">
    <source>
        <dbReference type="Proteomes" id="UP001153269"/>
    </source>
</evidence>
<dbReference type="AlphaFoldDB" id="A0A9N7UE92"/>
<organism evidence="2 3">
    <name type="scientific">Pleuronectes platessa</name>
    <name type="common">European plaice</name>
    <dbReference type="NCBI Taxonomy" id="8262"/>
    <lineage>
        <taxon>Eukaryota</taxon>
        <taxon>Metazoa</taxon>
        <taxon>Chordata</taxon>
        <taxon>Craniata</taxon>
        <taxon>Vertebrata</taxon>
        <taxon>Euteleostomi</taxon>
        <taxon>Actinopterygii</taxon>
        <taxon>Neopterygii</taxon>
        <taxon>Teleostei</taxon>
        <taxon>Neoteleostei</taxon>
        <taxon>Acanthomorphata</taxon>
        <taxon>Carangaria</taxon>
        <taxon>Pleuronectiformes</taxon>
        <taxon>Pleuronectoidei</taxon>
        <taxon>Pleuronectidae</taxon>
        <taxon>Pleuronectes</taxon>
    </lineage>
</organism>
<name>A0A9N7UE92_PLEPL</name>
<protein>
    <submittedName>
        <fullName evidence="2">Uncharacterized protein</fullName>
    </submittedName>
</protein>
<proteinExistence type="predicted"/>
<evidence type="ECO:0000313" key="2">
    <source>
        <dbReference type="EMBL" id="CAB1429250.1"/>
    </source>
</evidence>
<feature type="compositionally biased region" description="Basic and acidic residues" evidence="1">
    <location>
        <begin position="238"/>
        <end position="257"/>
    </location>
</feature>
<dbReference type="EMBL" id="CADEAL010001114">
    <property type="protein sequence ID" value="CAB1429250.1"/>
    <property type="molecule type" value="Genomic_DNA"/>
</dbReference>
<feature type="region of interest" description="Disordered" evidence="1">
    <location>
        <begin position="236"/>
        <end position="257"/>
    </location>
</feature>
<accession>A0A9N7UE92</accession>
<comment type="caution">
    <text evidence="2">The sequence shown here is derived from an EMBL/GenBank/DDBJ whole genome shotgun (WGS) entry which is preliminary data.</text>
</comment>